<dbReference type="AlphaFoldDB" id="A0A917N9L1"/>
<evidence type="ECO:0000313" key="1">
    <source>
        <dbReference type="EMBL" id="GGI80926.1"/>
    </source>
</evidence>
<sequence length="302" mass="32152">MHPMMSNRATLTPPSAPRSTWGIYWSGDHDAAAAALPNLIYGLRAGYATANLPDKPALAYALSRTLWAAGSTLMHLRHNDTASAATRWAVRLAAESNDPWMHATVQGSLAWQLMVSGRYTESLRLTDRAAASIEPDGSAPASHLSAYGSLLMQSGNAAARAGNRAAAHDYLDAAAEVAQRVGEDRNDYSTTFGPSLIAMQAADVHIALGDYDRAVRAAATMPNQGAALPTMAGCRHLADRALAHLRLGQPENALPLVATAVQSSPNWAKHQQLPKVVTRELLHTTKQRSPVLRNLATTLGVS</sequence>
<gene>
    <name evidence="1" type="ORF">GCM10011581_17860</name>
</gene>
<dbReference type="SUPFAM" id="SSF48452">
    <property type="entry name" value="TPR-like"/>
    <property type="match status" value="1"/>
</dbReference>
<comment type="caution">
    <text evidence="1">The sequence shown here is derived from an EMBL/GenBank/DDBJ whole genome shotgun (WGS) entry which is preliminary data.</text>
</comment>
<dbReference type="Gene3D" id="1.25.40.10">
    <property type="entry name" value="Tetratricopeptide repeat domain"/>
    <property type="match status" value="1"/>
</dbReference>
<name>A0A917N9L1_9PSEU</name>
<dbReference type="InterPro" id="IPR011990">
    <property type="entry name" value="TPR-like_helical_dom_sf"/>
</dbReference>
<evidence type="ECO:0000313" key="2">
    <source>
        <dbReference type="Proteomes" id="UP000597989"/>
    </source>
</evidence>
<organism evidence="1 2">
    <name type="scientific">Saccharopolyspora thermophila</name>
    <dbReference type="NCBI Taxonomy" id="89367"/>
    <lineage>
        <taxon>Bacteria</taxon>
        <taxon>Bacillati</taxon>
        <taxon>Actinomycetota</taxon>
        <taxon>Actinomycetes</taxon>
        <taxon>Pseudonocardiales</taxon>
        <taxon>Pseudonocardiaceae</taxon>
        <taxon>Saccharopolyspora</taxon>
    </lineage>
</organism>
<accession>A0A917N9L1</accession>
<dbReference type="EMBL" id="BMMT01000004">
    <property type="protein sequence ID" value="GGI80926.1"/>
    <property type="molecule type" value="Genomic_DNA"/>
</dbReference>
<reference evidence="1 2" key="1">
    <citation type="journal article" date="2014" name="Int. J. Syst. Evol. Microbiol.">
        <title>Complete genome sequence of Corynebacterium casei LMG S-19264T (=DSM 44701T), isolated from a smear-ripened cheese.</title>
        <authorList>
            <consortium name="US DOE Joint Genome Institute (JGI-PGF)"/>
            <person name="Walter F."/>
            <person name="Albersmeier A."/>
            <person name="Kalinowski J."/>
            <person name="Ruckert C."/>
        </authorList>
    </citation>
    <scope>NUCLEOTIDE SEQUENCE [LARGE SCALE GENOMIC DNA]</scope>
    <source>
        <strain evidence="1 2">CGMCC 4.7206</strain>
    </source>
</reference>
<proteinExistence type="predicted"/>
<dbReference type="Proteomes" id="UP000597989">
    <property type="component" value="Unassembled WGS sequence"/>
</dbReference>
<protein>
    <submittedName>
        <fullName evidence="1">Uncharacterized protein</fullName>
    </submittedName>
</protein>